<dbReference type="CDD" id="cd00338">
    <property type="entry name" value="Ser_Recombinase"/>
    <property type="match status" value="1"/>
</dbReference>
<gene>
    <name evidence="3" type="ORF">E9934_07120</name>
</gene>
<evidence type="ECO:0000313" key="3">
    <source>
        <dbReference type="EMBL" id="THV16096.1"/>
    </source>
</evidence>
<dbReference type="InterPro" id="IPR050639">
    <property type="entry name" value="SSR_resolvase"/>
</dbReference>
<proteinExistence type="predicted"/>
<dbReference type="SUPFAM" id="SSF53041">
    <property type="entry name" value="Resolvase-like"/>
    <property type="match status" value="1"/>
</dbReference>
<dbReference type="PROSITE" id="PS51736">
    <property type="entry name" value="RECOMBINASES_3"/>
    <property type="match status" value="1"/>
</dbReference>
<reference evidence="3 4" key="1">
    <citation type="journal article" date="2009" name="Int. J. Syst. Evol. Microbiol.">
        <title>Nocardioides caeni sp. nov., isolated from wastewater.</title>
        <authorList>
            <person name="Yoon J.H."/>
            <person name="Kang S.J."/>
            <person name="Park S."/>
            <person name="Kim W."/>
            <person name="Oh T.K."/>
        </authorList>
    </citation>
    <scope>NUCLEOTIDE SEQUENCE [LARGE SCALE GENOMIC DNA]</scope>
    <source>
        <strain evidence="3 4">DSM 23134</strain>
    </source>
</reference>
<comment type="caution">
    <text evidence="3">The sequence shown here is derived from an EMBL/GenBank/DDBJ whole genome shotgun (WGS) entry which is preliminary data.</text>
</comment>
<dbReference type="Proteomes" id="UP000307087">
    <property type="component" value="Unassembled WGS sequence"/>
</dbReference>
<dbReference type="InterPro" id="IPR006119">
    <property type="entry name" value="Resolv_N"/>
</dbReference>
<organism evidence="3 4">
    <name type="scientific">Nocardioides caeni</name>
    <dbReference type="NCBI Taxonomy" id="574700"/>
    <lineage>
        <taxon>Bacteria</taxon>
        <taxon>Bacillati</taxon>
        <taxon>Actinomycetota</taxon>
        <taxon>Actinomycetes</taxon>
        <taxon>Propionibacteriales</taxon>
        <taxon>Nocardioidaceae</taxon>
        <taxon>Nocardioides</taxon>
    </lineage>
</organism>
<dbReference type="PANTHER" id="PTHR30461">
    <property type="entry name" value="DNA-INVERTASE FROM LAMBDOID PROPHAGE"/>
    <property type="match status" value="1"/>
</dbReference>
<dbReference type="GO" id="GO:0003677">
    <property type="term" value="F:DNA binding"/>
    <property type="evidence" value="ECO:0007669"/>
    <property type="project" value="InterPro"/>
</dbReference>
<dbReference type="SMART" id="SM00857">
    <property type="entry name" value="Resolvase"/>
    <property type="match status" value="1"/>
</dbReference>
<name>A0A4V4HKX8_9ACTN</name>
<feature type="domain" description="Resolvase/invertase-type recombinase catalytic" evidence="2">
    <location>
        <begin position="2"/>
        <end position="151"/>
    </location>
</feature>
<dbReference type="InterPro" id="IPR036162">
    <property type="entry name" value="Resolvase-like_N_sf"/>
</dbReference>
<dbReference type="Gene3D" id="3.40.50.1390">
    <property type="entry name" value="Resolvase, N-terminal catalytic domain"/>
    <property type="match status" value="1"/>
</dbReference>
<evidence type="ECO:0000259" key="2">
    <source>
        <dbReference type="PROSITE" id="PS51736"/>
    </source>
</evidence>
<dbReference type="PANTHER" id="PTHR30461:SF23">
    <property type="entry name" value="DNA RECOMBINASE-RELATED"/>
    <property type="match status" value="1"/>
</dbReference>
<feature type="compositionally biased region" description="Basic and acidic residues" evidence="1">
    <location>
        <begin position="179"/>
        <end position="194"/>
    </location>
</feature>
<feature type="region of interest" description="Disordered" evidence="1">
    <location>
        <begin position="156"/>
        <end position="194"/>
    </location>
</feature>
<dbReference type="OrthoDB" id="4500247at2"/>
<evidence type="ECO:0000256" key="1">
    <source>
        <dbReference type="SAM" id="MobiDB-lite"/>
    </source>
</evidence>
<protein>
    <submittedName>
        <fullName evidence="3">Recombinase family protein</fullName>
    </submittedName>
</protein>
<dbReference type="GO" id="GO:0000150">
    <property type="term" value="F:DNA strand exchange activity"/>
    <property type="evidence" value="ECO:0007669"/>
    <property type="project" value="InterPro"/>
</dbReference>
<keyword evidence="4" id="KW-1185">Reference proteome</keyword>
<accession>A0A4V4HKX8</accession>
<dbReference type="EMBL" id="STGW01000003">
    <property type="protein sequence ID" value="THV16096.1"/>
    <property type="molecule type" value="Genomic_DNA"/>
</dbReference>
<dbReference type="AlphaFoldDB" id="A0A4V4HKX8"/>
<sequence>MKAGIYARISLDAAGDGMGVARQEELCRALADRKGWEVVELYVDNDVSASSTKERPEYTRMLSDLEAGTISAVVVYAIDRLTRRPMELETFIDLTERLNVSLANVAGEIDLATPMGQAQARMMGLVARLEAQSIGKRVRDRSCNAPCRASPTRAGIGCTATTRTGRRSPMRPPSSARCSRGEHEASRQPPLRET</sequence>
<evidence type="ECO:0000313" key="4">
    <source>
        <dbReference type="Proteomes" id="UP000307087"/>
    </source>
</evidence>
<dbReference type="Pfam" id="PF00239">
    <property type="entry name" value="Resolvase"/>
    <property type="match status" value="1"/>
</dbReference>